<feature type="chain" id="PRO_5014807390" description="Type VI secretion system-associated protein TagO" evidence="1">
    <location>
        <begin position="25"/>
        <end position="267"/>
    </location>
</feature>
<evidence type="ECO:0000313" key="2">
    <source>
        <dbReference type="EMBL" id="PKR51845.1"/>
    </source>
</evidence>
<dbReference type="Proteomes" id="UP000233597">
    <property type="component" value="Unassembled WGS sequence"/>
</dbReference>
<protein>
    <recommendedName>
        <fullName evidence="4">Type VI secretion system-associated protein TagO</fullName>
    </recommendedName>
</protein>
<reference evidence="2 3" key="1">
    <citation type="submission" date="2017-09" db="EMBL/GenBank/DDBJ databases">
        <title>Biodiversity and function of Thalassospira species in the particle-attached aromatic-hydrocarbon-degrading consortia from the surface seawater of the South China Sea.</title>
        <authorList>
            <person name="Dong C."/>
            <person name="Liu R."/>
            <person name="Shao Z."/>
        </authorList>
    </citation>
    <scope>NUCLEOTIDE SEQUENCE [LARGE SCALE GENOMIC DNA]</scope>
    <source>
        <strain evidence="2 3">CSC1P2</strain>
    </source>
</reference>
<keyword evidence="1" id="KW-0732">Signal</keyword>
<dbReference type="OrthoDB" id="7337060at2"/>
<name>A0A2N3KMS3_9PROT</name>
<dbReference type="AlphaFoldDB" id="A0A2N3KMS3"/>
<evidence type="ECO:0000313" key="3">
    <source>
        <dbReference type="Proteomes" id="UP000233597"/>
    </source>
</evidence>
<gene>
    <name evidence="2" type="ORF">COO20_18580</name>
</gene>
<accession>A0A2N3KMS3</accession>
<organism evidence="2 3">
    <name type="scientific">Thalassospira marina</name>
    <dbReference type="NCBI Taxonomy" id="2048283"/>
    <lineage>
        <taxon>Bacteria</taxon>
        <taxon>Pseudomonadati</taxon>
        <taxon>Pseudomonadota</taxon>
        <taxon>Alphaproteobacteria</taxon>
        <taxon>Rhodospirillales</taxon>
        <taxon>Thalassospiraceae</taxon>
        <taxon>Thalassospira</taxon>
    </lineage>
</organism>
<dbReference type="InterPro" id="IPR017738">
    <property type="entry name" value="T6SS-assoc_VCA0118"/>
</dbReference>
<dbReference type="RefSeq" id="WP_101269274.1">
    <property type="nucleotide sequence ID" value="NZ_NWTK01000013.1"/>
</dbReference>
<evidence type="ECO:0000256" key="1">
    <source>
        <dbReference type="SAM" id="SignalP"/>
    </source>
</evidence>
<proteinExistence type="predicted"/>
<sequence length="267" mass="28857">MQKIRTVGVMAMMVVCGASINANAQTVIDDDALAACFTTANRLDRLGCYDSLLGRPGMGDEGVAIAQPVETDDEKTPLAVSYVNGFLRSANVTPEGVAVTLLDHKSGAKITGSNGDLLDRINPPRDMADFDQLRRQADLYLALPALADAGEKGAMLVSCENNITRMRLMWMDGFSGRTVDARFLYGGSISQENATGTLLRVNGQGHILETPRGLESIRLLKTITDGSRIQVSVDAGNEQRSLFFDADALRSALPMMGRHCAWKMDSR</sequence>
<feature type="signal peptide" evidence="1">
    <location>
        <begin position="1"/>
        <end position="24"/>
    </location>
</feature>
<evidence type="ECO:0008006" key="4">
    <source>
        <dbReference type="Google" id="ProtNLM"/>
    </source>
</evidence>
<dbReference type="EMBL" id="NWTK01000013">
    <property type="protein sequence ID" value="PKR51845.1"/>
    <property type="molecule type" value="Genomic_DNA"/>
</dbReference>
<comment type="caution">
    <text evidence="2">The sequence shown here is derived from an EMBL/GenBank/DDBJ whole genome shotgun (WGS) entry which is preliminary data.</text>
</comment>
<dbReference type="Pfam" id="PF11319">
    <property type="entry name" value="VasI"/>
    <property type="match status" value="1"/>
</dbReference>